<dbReference type="InterPro" id="IPR016032">
    <property type="entry name" value="Sig_transdc_resp-reg_C-effctor"/>
</dbReference>
<name>A0A552X1I8_9GAMM</name>
<dbReference type="InterPro" id="IPR011990">
    <property type="entry name" value="TPR-like_helical_dom_sf"/>
</dbReference>
<dbReference type="GO" id="GO:0000160">
    <property type="term" value="P:phosphorelay signal transduction system"/>
    <property type="evidence" value="ECO:0007669"/>
    <property type="project" value="InterPro"/>
</dbReference>
<accession>A0A552X1I8</accession>
<dbReference type="CDD" id="cd00383">
    <property type="entry name" value="trans_reg_C"/>
    <property type="match status" value="1"/>
</dbReference>
<dbReference type="AlphaFoldDB" id="A0A552X1I8"/>
<dbReference type="Pfam" id="PF00486">
    <property type="entry name" value="Trans_reg_C"/>
    <property type="match status" value="1"/>
</dbReference>
<reference evidence="5 6" key="1">
    <citation type="submission" date="2019-07" db="EMBL/GenBank/DDBJ databases">
        <authorList>
            <person name="Yang M."/>
            <person name="Zhao D."/>
            <person name="Xiang H."/>
        </authorList>
    </citation>
    <scope>NUCLEOTIDE SEQUENCE [LARGE SCALE GENOMIC DNA]</scope>
    <source>
        <strain evidence="5 6">IM1326</strain>
    </source>
</reference>
<keyword evidence="1 2" id="KW-0238">DNA-binding</keyword>
<dbReference type="InterPro" id="IPR036388">
    <property type="entry name" value="WH-like_DNA-bd_sf"/>
</dbReference>
<evidence type="ECO:0000256" key="1">
    <source>
        <dbReference type="ARBA" id="ARBA00023125"/>
    </source>
</evidence>
<dbReference type="SUPFAM" id="SSF48452">
    <property type="entry name" value="TPR-like"/>
    <property type="match status" value="1"/>
</dbReference>
<gene>
    <name evidence="5" type="ORF">FM042_07835</name>
</gene>
<dbReference type="GO" id="GO:0006355">
    <property type="term" value="P:regulation of DNA-templated transcription"/>
    <property type="evidence" value="ECO:0007669"/>
    <property type="project" value="InterPro"/>
</dbReference>
<feature type="domain" description="OmpR/PhoB-type" evidence="4">
    <location>
        <begin position="48"/>
        <end position="146"/>
    </location>
</feature>
<dbReference type="SUPFAM" id="SSF46894">
    <property type="entry name" value="C-terminal effector domain of the bipartite response regulators"/>
    <property type="match status" value="1"/>
</dbReference>
<keyword evidence="6" id="KW-1185">Reference proteome</keyword>
<comment type="caution">
    <text evidence="5">The sequence shown here is derived from an EMBL/GenBank/DDBJ whole genome shotgun (WGS) entry which is preliminary data.</text>
</comment>
<dbReference type="GO" id="GO:0003677">
    <property type="term" value="F:DNA binding"/>
    <property type="evidence" value="ECO:0007669"/>
    <property type="project" value="UniProtKB-UniRule"/>
</dbReference>
<evidence type="ECO:0000259" key="4">
    <source>
        <dbReference type="PROSITE" id="PS51755"/>
    </source>
</evidence>
<sequence>MFGRRRRGCAQRLWHCAFEMQSLLNQLRMELSGVMKSSVKDSQPWLANIAYRFNGWTFIPATAVLLSPQEKRIELEPRLAKLLQLFCEQPQSVFNKETLLQEVWAPRVVSEESITVAVSQLRKYLGQTSSEMFIKTIPGSGYCWLPVTERAELNRSSHSRTRWWWGTGIAVVAIVALLTVRLSDTTTDIEPPSALIADAQALLHDSPDDAMRLFRQVLAQGPDASAYLGLVQAKLFKIPVAQLKEHGQELASLLDRARDLDSELPHLHWISAQVYFYGFWDFTRAHEELTQAYTRETHTPEFLLSYAEMMLAMGETDRVAESIHELRRSYPEFYAIPAVAWLHLMMGDLDSARGEINRILESDAPTYGLHVSGQLIGLAADDDEMAWSHLYALMKLADLPDKSVYRYEMIFQDEGLAAVHGILKEELPSSRLGHYGPPLSLARHAIIAGDANSAMTYLDQALAEQQVEALWFAADPLYEKVADHQGYRGLMERFKALVRAP</sequence>
<dbReference type="InterPro" id="IPR001867">
    <property type="entry name" value="OmpR/PhoB-type_DNA-bd"/>
</dbReference>
<organism evidence="5 6">
    <name type="scientific">Aliidiomarina halalkaliphila</name>
    <dbReference type="NCBI Taxonomy" id="2593535"/>
    <lineage>
        <taxon>Bacteria</taxon>
        <taxon>Pseudomonadati</taxon>
        <taxon>Pseudomonadota</taxon>
        <taxon>Gammaproteobacteria</taxon>
        <taxon>Alteromonadales</taxon>
        <taxon>Idiomarinaceae</taxon>
        <taxon>Aliidiomarina</taxon>
    </lineage>
</organism>
<proteinExistence type="predicted"/>
<keyword evidence="3" id="KW-1133">Transmembrane helix</keyword>
<feature type="DNA-binding region" description="OmpR/PhoB-type" evidence="2">
    <location>
        <begin position="48"/>
        <end position="146"/>
    </location>
</feature>
<dbReference type="PROSITE" id="PS51755">
    <property type="entry name" value="OMPR_PHOB"/>
    <property type="match status" value="1"/>
</dbReference>
<evidence type="ECO:0000256" key="2">
    <source>
        <dbReference type="PROSITE-ProRule" id="PRU01091"/>
    </source>
</evidence>
<protein>
    <recommendedName>
        <fullName evidence="4">OmpR/PhoB-type domain-containing protein</fullName>
    </recommendedName>
</protein>
<dbReference type="OrthoDB" id="9180348at2"/>
<evidence type="ECO:0000313" key="6">
    <source>
        <dbReference type="Proteomes" id="UP000320359"/>
    </source>
</evidence>
<evidence type="ECO:0000313" key="5">
    <source>
        <dbReference type="EMBL" id="TRW48884.1"/>
    </source>
</evidence>
<feature type="transmembrane region" description="Helical" evidence="3">
    <location>
        <begin position="163"/>
        <end position="182"/>
    </location>
</feature>
<dbReference type="SMART" id="SM00862">
    <property type="entry name" value="Trans_reg_C"/>
    <property type="match status" value="1"/>
</dbReference>
<keyword evidence="3" id="KW-0812">Transmembrane</keyword>
<dbReference type="EMBL" id="VJWL01000002">
    <property type="protein sequence ID" value="TRW48884.1"/>
    <property type="molecule type" value="Genomic_DNA"/>
</dbReference>
<dbReference type="Gene3D" id="1.10.10.10">
    <property type="entry name" value="Winged helix-like DNA-binding domain superfamily/Winged helix DNA-binding domain"/>
    <property type="match status" value="1"/>
</dbReference>
<evidence type="ECO:0000256" key="3">
    <source>
        <dbReference type="SAM" id="Phobius"/>
    </source>
</evidence>
<keyword evidence="3" id="KW-0472">Membrane</keyword>
<dbReference type="Gene3D" id="1.25.40.10">
    <property type="entry name" value="Tetratricopeptide repeat domain"/>
    <property type="match status" value="1"/>
</dbReference>
<dbReference type="Proteomes" id="UP000320359">
    <property type="component" value="Unassembled WGS sequence"/>
</dbReference>